<keyword evidence="3" id="KW-1185">Reference proteome</keyword>
<evidence type="ECO:0000313" key="2">
    <source>
        <dbReference type="EMBL" id="CAF1446251.1"/>
    </source>
</evidence>
<accession>A0A815PAJ4</accession>
<evidence type="ECO:0000313" key="1">
    <source>
        <dbReference type="EMBL" id="CAF1183712.1"/>
    </source>
</evidence>
<evidence type="ECO:0000313" key="3">
    <source>
        <dbReference type="Proteomes" id="UP000663870"/>
    </source>
</evidence>
<comment type="caution">
    <text evidence="2">The sequence shown here is derived from an EMBL/GenBank/DDBJ whole genome shotgun (WGS) entry which is preliminary data.</text>
</comment>
<dbReference type="EMBL" id="CAJNOL010001984">
    <property type="protein sequence ID" value="CAF1446251.1"/>
    <property type="molecule type" value="Genomic_DNA"/>
</dbReference>
<reference evidence="2" key="1">
    <citation type="submission" date="2021-02" db="EMBL/GenBank/DDBJ databases">
        <authorList>
            <person name="Nowell W R."/>
        </authorList>
    </citation>
    <scope>NUCLEOTIDE SEQUENCE</scope>
</reference>
<dbReference type="Proteomes" id="UP000663870">
    <property type="component" value="Unassembled WGS sequence"/>
</dbReference>
<protein>
    <submittedName>
        <fullName evidence="2">Uncharacterized protein</fullName>
    </submittedName>
</protein>
<sequence>MHRWYQRYTKTDILAIGIEGDRSSLCGAIKRFQRYGIQSNGLLTLKEQCARYIVLIKNEQIKWFITVSLPVHLFKYVTKDIFNLQRDEFTSNNTDNFDLCEECAMNINKKQRIKCQCPKLERAINKLNKYFFKRMNNDDKITTFNSKKFELIYKLPNSNDDYWDYYEEAPLFFLYLLPCAYHEESNREDLDDMDCGPYHTCRLIDQVSVEDKLLFVDVMRFFGGFQSKHEQPKLILYHCHEHQL</sequence>
<dbReference type="Proteomes" id="UP000663854">
    <property type="component" value="Unassembled WGS sequence"/>
</dbReference>
<name>A0A815PAJ4_9BILA</name>
<proteinExistence type="predicted"/>
<dbReference type="AlphaFoldDB" id="A0A815PAJ4"/>
<organism evidence="2 3">
    <name type="scientific">Rotaria sordida</name>
    <dbReference type="NCBI Taxonomy" id="392033"/>
    <lineage>
        <taxon>Eukaryota</taxon>
        <taxon>Metazoa</taxon>
        <taxon>Spiralia</taxon>
        <taxon>Gnathifera</taxon>
        <taxon>Rotifera</taxon>
        <taxon>Eurotatoria</taxon>
        <taxon>Bdelloidea</taxon>
        <taxon>Philodinida</taxon>
        <taxon>Philodinidae</taxon>
        <taxon>Rotaria</taxon>
    </lineage>
</organism>
<gene>
    <name evidence="2" type="ORF">JXQ802_LOCUS37315</name>
    <name evidence="1" type="ORF">PYM288_LOCUS23950</name>
</gene>
<dbReference type="EMBL" id="CAJNOH010001161">
    <property type="protein sequence ID" value="CAF1183712.1"/>
    <property type="molecule type" value="Genomic_DNA"/>
</dbReference>